<gene>
    <name evidence="6" type="ORF">H3N35_20345</name>
</gene>
<dbReference type="InterPro" id="IPR050469">
    <property type="entry name" value="Diguanylate_Cyclase"/>
</dbReference>
<dbReference type="Proteomes" id="UP001215231">
    <property type="component" value="Chromosome"/>
</dbReference>
<protein>
    <recommendedName>
        <fullName evidence="1">diguanylate cyclase</fullName>
        <ecNumber evidence="1">2.7.7.65</ecNumber>
    </recommendedName>
</protein>
<keyword evidence="3" id="KW-0472">Membrane</keyword>
<evidence type="ECO:0000256" key="4">
    <source>
        <dbReference type="SAM" id="SignalP"/>
    </source>
</evidence>
<keyword evidence="7" id="KW-1185">Reference proteome</keyword>
<dbReference type="PANTHER" id="PTHR45138:SF9">
    <property type="entry name" value="DIGUANYLATE CYCLASE DGCM-RELATED"/>
    <property type="match status" value="1"/>
</dbReference>
<feature type="transmembrane region" description="Helical" evidence="3">
    <location>
        <begin position="83"/>
        <end position="101"/>
    </location>
</feature>
<evidence type="ECO:0000313" key="7">
    <source>
        <dbReference type="Proteomes" id="UP001215231"/>
    </source>
</evidence>
<proteinExistence type="predicted"/>
<feature type="chain" id="PRO_5046290003" description="diguanylate cyclase" evidence="4">
    <location>
        <begin position="29"/>
        <end position="314"/>
    </location>
</feature>
<keyword evidence="3" id="KW-0812">Transmembrane</keyword>
<feature type="domain" description="GGDEF" evidence="5">
    <location>
        <begin position="167"/>
        <end position="300"/>
    </location>
</feature>
<evidence type="ECO:0000256" key="2">
    <source>
        <dbReference type="ARBA" id="ARBA00034247"/>
    </source>
</evidence>
<evidence type="ECO:0000259" key="5">
    <source>
        <dbReference type="PROSITE" id="PS50887"/>
    </source>
</evidence>
<sequence>MKEAKQLTRLVRSLVLPLSFTCSLLAYGQVSAASQKQLIPANSPAGQTLPLNAVSGEEVQYQSGRFDRDKNAIEHIPSRLPQGAVILTLVFITGLVLALWYRWRMKSLYCHAQLLARLVQERTQALQQANLKLEKLVCVDVLTNTCNRRQFIVQAEKEFERFYRNQHHFSVLRAEIDNFHGINEGYGFTCGDYVLAEVARILKQSLRSGDILARWGSKEFIILLPETGLAGAEIAGKKISQAILSADFCHQDKKIATSLSLGVVQIALGESLDTCVQRADKALSQACQQGGGQAIALPAVPQVQNRKKISHHYG</sequence>
<comment type="catalytic activity">
    <reaction evidence="2">
        <text>2 GTP = 3',3'-c-di-GMP + 2 diphosphate</text>
        <dbReference type="Rhea" id="RHEA:24898"/>
        <dbReference type="ChEBI" id="CHEBI:33019"/>
        <dbReference type="ChEBI" id="CHEBI:37565"/>
        <dbReference type="ChEBI" id="CHEBI:58805"/>
        <dbReference type="EC" id="2.7.7.65"/>
    </reaction>
</comment>
<reference evidence="6 7" key="1">
    <citation type="journal article" date="2022" name="Mar. Drugs">
        <title>Bioassay-Guided Fractionation Leads to the Detection of Cholic Acid Generated by the Rare Thalassomonas sp.</title>
        <authorList>
            <person name="Pheiffer F."/>
            <person name="Schneider Y.K."/>
            <person name="Hansen E.H."/>
            <person name="Andersen J.H."/>
            <person name="Isaksson J."/>
            <person name="Busche T."/>
            <person name="R C."/>
            <person name="Kalinowski J."/>
            <person name="Zyl L.V."/>
            <person name="Trindade M."/>
        </authorList>
    </citation>
    <scope>NUCLEOTIDE SEQUENCE [LARGE SCALE GENOMIC DNA]</scope>
    <source>
        <strain evidence="6 7">A5K-61T</strain>
    </source>
</reference>
<dbReference type="InterPro" id="IPR000160">
    <property type="entry name" value="GGDEF_dom"/>
</dbReference>
<dbReference type="PROSITE" id="PS50887">
    <property type="entry name" value="GGDEF"/>
    <property type="match status" value="1"/>
</dbReference>
<name>A0ABY7VAI8_9GAMM</name>
<dbReference type="Pfam" id="PF00990">
    <property type="entry name" value="GGDEF"/>
    <property type="match status" value="1"/>
</dbReference>
<dbReference type="PANTHER" id="PTHR45138">
    <property type="entry name" value="REGULATORY COMPONENTS OF SENSORY TRANSDUCTION SYSTEM"/>
    <property type="match status" value="1"/>
</dbReference>
<dbReference type="RefSeq" id="WP_274050631.1">
    <property type="nucleotide sequence ID" value="NZ_CP059693.1"/>
</dbReference>
<accession>A0ABY7VAI8</accession>
<dbReference type="EC" id="2.7.7.65" evidence="1"/>
<keyword evidence="4" id="KW-0732">Signal</keyword>
<feature type="signal peptide" evidence="4">
    <location>
        <begin position="1"/>
        <end position="28"/>
    </location>
</feature>
<organism evidence="6 7">
    <name type="scientific">Thalassomonas haliotis</name>
    <dbReference type="NCBI Taxonomy" id="485448"/>
    <lineage>
        <taxon>Bacteria</taxon>
        <taxon>Pseudomonadati</taxon>
        <taxon>Pseudomonadota</taxon>
        <taxon>Gammaproteobacteria</taxon>
        <taxon>Alteromonadales</taxon>
        <taxon>Colwelliaceae</taxon>
        <taxon>Thalassomonas</taxon>
    </lineage>
</organism>
<dbReference type="SUPFAM" id="SSF55073">
    <property type="entry name" value="Nucleotide cyclase"/>
    <property type="match status" value="1"/>
</dbReference>
<evidence type="ECO:0000256" key="1">
    <source>
        <dbReference type="ARBA" id="ARBA00012528"/>
    </source>
</evidence>
<dbReference type="EMBL" id="CP059693">
    <property type="protein sequence ID" value="WDE10588.1"/>
    <property type="molecule type" value="Genomic_DNA"/>
</dbReference>
<dbReference type="NCBIfam" id="TIGR00254">
    <property type="entry name" value="GGDEF"/>
    <property type="match status" value="1"/>
</dbReference>
<dbReference type="InterPro" id="IPR029787">
    <property type="entry name" value="Nucleotide_cyclase"/>
</dbReference>
<dbReference type="CDD" id="cd01949">
    <property type="entry name" value="GGDEF"/>
    <property type="match status" value="1"/>
</dbReference>
<dbReference type="InterPro" id="IPR043128">
    <property type="entry name" value="Rev_trsase/Diguanyl_cyclase"/>
</dbReference>
<keyword evidence="3" id="KW-1133">Transmembrane helix</keyword>
<evidence type="ECO:0000313" key="6">
    <source>
        <dbReference type="EMBL" id="WDE10588.1"/>
    </source>
</evidence>
<evidence type="ECO:0000256" key="3">
    <source>
        <dbReference type="SAM" id="Phobius"/>
    </source>
</evidence>
<dbReference type="Gene3D" id="3.30.70.270">
    <property type="match status" value="1"/>
</dbReference>
<dbReference type="SMART" id="SM00267">
    <property type="entry name" value="GGDEF"/>
    <property type="match status" value="1"/>
</dbReference>